<feature type="compositionally biased region" description="Polar residues" evidence="1">
    <location>
        <begin position="57"/>
        <end position="70"/>
    </location>
</feature>
<organism evidence="2">
    <name type="scientific">Darwinula stevensoni</name>
    <dbReference type="NCBI Taxonomy" id="69355"/>
    <lineage>
        <taxon>Eukaryota</taxon>
        <taxon>Metazoa</taxon>
        <taxon>Ecdysozoa</taxon>
        <taxon>Arthropoda</taxon>
        <taxon>Crustacea</taxon>
        <taxon>Oligostraca</taxon>
        <taxon>Ostracoda</taxon>
        <taxon>Podocopa</taxon>
        <taxon>Podocopida</taxon>
        <taxon>Darwinulocopina</taxon>
        <taxon>Darwinuloidea</taxon>
        <taxon>Darwinulidae</taxon>
        <taxon>Darwinula</taxon>
    </lineage>
</organism>
<evidence type="ECO:0000256" key="1">
    <source>
        <dbReference type="SAM" id="MobiDB-lite"/>
    </source>
</evidence>
<evidence type="ECO:0000313" key="2">
    <source>
        <dbReference type="EMBL" id="CAD7244716.1"/>
    </source>
</evidence>
<dbReference type="EMBL" id="CAJPEV010000695">
    <property type="protein sequence ID" value="CAG0887690.1"/>
    <property type="molecule type" value="Genomic_DNA"/>
</dbReference>
<dbReference type="AlphaFoldDB" id="A0A7R8X6J6"/>
<protein>
    <submittedName>
        <fullName evidence="2">Uncharacterized protein</fullName>
    </submittedName>
</protein>
<accession>A0A7R8X6J6</accession>
<evidence type="ECO:0000313" key="3">
    <source>
        <dbReference type="Proteomes" id="UP000677054"/>
    </source>
</evidence>
<sequence>MVLKIEEPFLLAVRETLQDRYTENMDAIYRKTVKFIIETLIKGYEEGEREEREGVASVSNWHPSESQNHVSSEKDQGNGSRTPCPASYRSSVPEEERSGKKELKDAPPI</sequence>
<feature type="region of interest" description="Disordered" evidence="1">
    <location>
        <begin position="46"/>
        <end position="109"/>
    </location>
</feature>
<reference evidence="2" key="1">
    <citation type="submission" date="2020-11" db="EMBL/GenBank/DDBJ databases">
        <authorList>
            <person name="Tran Van P."/>
        </authorList>
    </citation>
    <scope>NUCLEOTIDE SEQUENCE</scope>
</reference>
<keyword evidence="3" id="KW-1185">Reference proteome</keyword>
<name>A0A7R8X6J6_9CRUS</name>
<dbReference type="EMBL" id="LR900212">
    <property type="protein sequence ID" value="CAD7244716.1"/>
    <property type="molecule type" value="Genomic_DNA"/>
</dbReference>
<dbReference type="OrthoDB" id="6344802at2759"/>
<dbReference type="Proteomes" id="UP000677054">
    <property type="component" value="Unassembled WGS sequence"/>
</dbReference>
<feature type="compositionally biased region" description="Basic and acidic residues" evidence="1">
    <location>
        <begin position="92"/>
        <end position="109"/>
    </location>
</feature>
<gene>
    <name evidence="2" type="ORF">DSTB1V02_LOCUS4603</name>
</gene>
<proteinExistence type="predicted"/>